<feature type="compositionally biased region" description="Low complexity" evidence="1">
    <location>
        <begin position="1"/>
        <end position="15"/>
    </location>
</feature>
<dbReference type="Proteomes" id="UP000288716">
    <property type="component" value="Unassembled WGS sequence"/>
</dbReference>
<gene>
    <name evidence="2" type="ORF">B4U80_05760</name>
</gene>
<dbReference type="EMBL" id="NCKV01013531">
    <property type="protein sequence ID" value="RWS21135.1"/>
    <property type="molecule type" value="Genomic_DNA"/>
</dbReference>
<keyword evidence="3" id="KW-1185">Reference proteome</keyword>
<dbReference type="VEuPathDB" id="VectorBase:LDEU010905"/>
<proteinExistence type="predicted"/>
<sequence>MNYSKYIKITSISSKTQRRDCKKN</sequence>
<evidence type="ECO:0000256" key="1">
    <source>
        <dbReference type="SAM" id="MobiDB-lite"/>
    </source>
</evidence>
<comment type="caution">
    <text evidence="2">The sequence shown here is derived from an EMBL/GenBank/DDBJ whole genome shotgun (WGS) entry which is preliminary data.</text>
</comment>
<evidence type="ECO:0000313" key="2">
    <source>
        <dbReference type="EMBL" id="RWS21135.1"/>
    </source>
</evidence>
<evidence type="ECO:0000313" key="3">
    <source>
        <dbReference type="Proteomes" id="UP000288716"/>
    </source>
</evidence>
<dbReference type="AlphaFoldDB" id="A0A443S0T2"/>
<accession>A0A443S0T2</accession>
<name>A0A443S0T2_9ACAR</name>
<feature type="region of interest" description="Disordered" evidence="1">
    <location>
        <begin position="1"/>
        <end position="24"/>
    </location>
</feature>
<reference evidence="2 3" key="1">
    <citation type="journal article" date="2018" name="Gigascience">
        <title>Genomes of trombidid mites reveal novel predicted allergens and laterally-transferred genes associated with secondary metabolism.</title>
        <authorList>
            <person name="Dong X."/>
            <person name="Chaisiri K."/>
            <person name="Xia D."/>
            <person name="Armstrong S.D."/>
            <person name="Fang Y."/>
            <person name="Donnelly M.J."/>
            <person name="Kadowaki T."/>
            <person name="McGarry J.W."/>
            <person name="Darby A.C."/>
            <person name="Makepeace B.L."/>
        </authorList>
    </citation>
    <scope>NUCLEOTIDE SEQUENCE [LARGE SCALE GENOMIC DNA]</scope>
    <source>
        <strain evidence="2">UoL-UT</strain>
    </source>
</reference>
<protein>
    <submittedName>
        <fullName evidence="2">Uncharacterized protein</fullName>
    </submittedName>
</protein>
<organism evidence="2 3">
    <name type="scientific">Leptotrombidium deliense</name>
    <dbReference type="NCBI Taxonomy" id="299467"/>
    <lineage>
        <taxon>Eukaryota</taxon>
        <taxon>Metazoa</taxon>
        <taxon>Ecdysozoa</taxon>
        <taxon>Arthropoda</taxon>
        <taxon>Chelicerata</taxon>
        <taxon>Arachnida</taxon>
        <taxon>Acari</taxon>
        <taxon>Acariformes</taxon>
        <taxon>Trombidiformes</taxon>
        <taxon>Prostigmata</taxon>
        <taxon>Anystina</taxon>
        <taxon>Parasitengona</taxon>
        <taxon>Trombiculoidea</taxon>
        <taxon>Trombiculidae</taxon>
        <taxon>Leptotrombidium</taxon>
    </lineage>
</organism>